<dbReference type="EMBL" id="HBUE01113979">
    <property type="protein sequence ID" value="CAG6490055.1"/>
    <property type="molecule type" value="Transcribed_RNA"/>
</dbReference>
<proteinExistence type="predicted"/>
<sequence length="106" mass="11664">MCVVEQTPRCSSNNHNYHPNAYKPVENFDHDHREEMESPVILHLLLLSNLLLALVTTIMLSLACSFVAVCPAAEPFRRSSSRSRSKRITTTSISRIGATVSAGGPL</sequence>
<dbReference type="EMBL" id="HBUE01229099">
    <property type="protein sequence ID" value="CAG6543729.1"/>
    <property type="molecule type" value="Transcribed_RNA"/>
</dbReference>
<keyword evidence="1" id="KW-0812">Transmembrane</keyword>
<dbReference type="AlphaFoldDB" id="A0A8D8MWV1"/>
<protein>
    <submittedName>
        <fullName evidence="2">(northern house mosquito) hypothetical protein</fullName>
    </submittedName>
</protein>
<accession>A0A8D8MWV1</accession>
<keyword evidence="1" id="KW-0472">Membrane</keyword>
<evidence type="ECO:0000256" key="1">
    <source>
        <dbReference type="SAM" id="Phobius"/>
    </source>
</evidence>
<organism evidence="2">
    <name type="scientific">Culex pipiens</name>
    <name type="common">House mosquito</name>
    <dbReference type="NCBI Taxonomy" id="7175"/>
    <lineage>
        <taxon>Eukaryota</taxon>
        <taxon>Metazoa</taxon>
        <taxon>Ecdysozoa</taxon>
        <taxon>Arthropoda</taxon>
        <taxon>Hexapoda</taxon>
        <taxon>Insecta</taxon>
        <taxon>Pterygota</taxon>
        <taxon>Neoptera</taxon>
        <taxon>Endopterygota</taxon>
        <taxon>Diptera</taxon>
        <taxon>Nematocera</taxon>
        <taxon>Culicoidea</taxon>
        <taxon>Culicidae</taxon>
        <taxon>Culicinae</taxon>
        <taxon>Culicini</taxon>
        <taxon>Culex</taxon>
        <taxon>Culex</taxon>
    </lineage>
</organism>
<dbReference type="EMBL" id="HBUE01335862">
    <property type="protein sequence ID" value="CAG6595855.1"/>
    <property type="molecule type" value="Transcribed_RNA"/>
</dbReference>
<keyword evidence="1" id="KW-1133">Transmembrane helix</keyword>
<reference evidence="2" key="1">
    <citation type="submission" date="2021-05" db="EMBL/GenBank/DDBJ databases">
        <authorList>
            <person name="Alioto T."/>
            <person name="Alioto T."/>
            <person name="Gomez Garrido J."/>
        </authorList>
    </citation>
    <scope>NUCLEOTIDE SEQUENCE</scope>
</reference>
<feature type="transmembrane region" description="Helical" evidence="1">
    <location>
        <begin position="40"/>
        <end position="73"/>
    </location>
</feature>
<name>A0A8D8MWV1_CULPI</name>
<evidence type="ECO:0000313" key="2">
    <source>
        <dbReference type="EMBL" id="CAG6543729.1"/>
    </source>
</evidence>